<keyword evidence="7" id="KW-0808">Transferase</keyword>
<name>A0A4V3S658_9HYME</name>
<dbReference type="InterPro" id="IPR028592">
    <property type="entry name" value="QTRTD1"/>
</dbReference>
<reference evidence="7 8" key="1">
    <citation type="journal article" date="2019" name="Philos. Trans. R. Soc. Lond., B, Biol. Sci.">
        <title>Ant behaviour and brain gene expression of defending hosts depend on the ecological success of the intruding social parasite.</title>
        <authorList>
            <person name="Kaur R."/>
            <person name="Stoldt M."/>
            <person name="Jongepier E."/>
            <person name="Feldmeyer B."/>
            <person name="Menzel F."/>
            <person name="Bornberg-Bauer E."/>
            <person name="Foitzik S."/>
        </authorList>
    </citation>
    <scope>NUCLEOTIDE SEQUENCE [LARGE SCALE GENOMIC DNA]</scope>
    <source>
        <tissue evidence="7">Whole body</tissue>
    </source>
</reference>
<feature type="binding site" evidence="5">
    <location>
        <position position="324"/>
    </location>
    <ligand>
        <name>Zn(2+)</name>
        <dbReference type="ChEBI" id="CHEBI:29105"/>
    </ligand>
</feature>
<evidence type="ECO:0000256" key="2">
    <source>
        <dbReference type="ARBA" id="ARBA00022694"/>
    </source>
</evidence>
<protein>
    <recommendedName>
        <fullName evidence="5">Queuine tRNA-ribosyltransferase accessory subunit 2</fullName>
    </recommendedName>
    <alternativeName>
        <fullName evidence="5">Queuine tRNA-ribosyltransferase domain-containing protein 1</fullName>
    </alternativeName>
</protein>
<dbReference type="GO" id="GO:0046872">
    <property type="term" value="F:metal ion binding"/>
    <property type="evidence" value="ECO:0007669"/>
    <property type="project" value="UniProtKB-KW"/>
</dbReference>
<keyword evidence="3 5" id="KW-0479">Metal-binding</keyword>
<feature type="binding site" evidence="5">
    <location>
        <position position="355"/>
    </location>
    <ligand>
        <name>Zn(2+)</name>
        <dbReference type="ChEBI" id="CHEBI:29105"/>
    </ligand>
</feature>
<dbReference type="InterPro" id="IPR050852">
    <property type="entry name" value="Queuine_tRNA-ribosyltrfase"/>
</dbReference>
<evidence type="ECO:0000256" key="5">
    <source>
        <dbReference type="HAMAP-Rule" id="MF_03043"/>
    </source>
</evidence>
<dbReference type="STRING" id="300112.A0A4V3S658"/>
<feature type="binding site" evidence="5">
    <location>
        <position position="326"/>
    </location>
    <ligand>
        <name>Zn(2+)</name>
        <dbReference type="ChEBI" id="CHEBI:29105"/>
    </ligand>
</feature>
<keyword evidence="8" id="KW-1185">Reference proteome</keyword>
<dbReference type="InterPro" id="IPR036511">
    <property type="entry name" value="TGT-like_sf"/>
</dbReference>
<dbReference type="Proteomes" id="UP000310200">
    <property type="component" value="Unassembled WGS sequence"/>
</dbReference>
<sequence>MKFFTDSVARCAARIGTLNGFERLPNVSFETPLLLIYTKGGSVPHLTKDIFKNVTMEEQLLSVSLSSTILMKDVIKELDTSFADFVSMKEYINFLSIHDPAYTTNSGFQQLDSISVWSRTGRTVVSASKYMELVQAYKPDLYVALCDGDTNVNSSAKRVSKAVRRSKTLLEQCLDIHLRSDALKSKGILGPVEGGYNLQAREESIDYLKDKPLAGFVIDGLHNNGPSVQNISSEQIKQVVRHTINLLPTDKIRVSMGCWNPATVLDLIELGVDVFDSSYPYVITEQSQALTFMCEHDTAENNQYAMSIAEKRYADDFSPICKTCKCLACQNHSRAYIHHLHHTKEMLGLVLLMIHNIHHYLQFFSVIRDSIKNGTFNQFQAKFRLKYATTNSESTTV</sequence>
<dbReference type="NCBIfam" id="TIGR00449">
    <property type="entry name" value="tgt_general"/>
    <property type="match status" value="1"/>
</dbReference>
<evidence type="ECO:0000259" key="6">
    <source>
        <dbReference type="Pfam" id="PF01702"/>
    </source>
</evidence>
<dbReference type="GO" id="GO:0005737">
    <property type="term" value="C:cytoplasm"/>
    <property type="evidence" value="ECO:0007669"/>
    <property type="project" value="UniProtKB-SubCell"/>
</dbReference>
<dbReference type="GO" id="GO:0006400">
    <property type="term" value="P:tRNA modification"/>
    <property type="evidence" value="ECO:0007669"/>
    <property type="project" value="InterPro"/>
</dbReference>
<evidence type="ECO:0000313" key="7">
    <source>
        <dbReference type="EMBL" id="TGZ32174.1"/>
    </source>
</evidence>
<dbReference type="Gene3D" id="3.20.20.105">
    <property type="entry name" value="Queuine tRNA-ribosyltransferase-like"/>
    <property type="match status" value="1"/>
</dbReference>
<feature type="binding site" evidence="5">
    <location>
        <position position="329"/>
    </location>
    <ligand>
        <name>Zn(2+)</name>
        <dbReference type="ChEBI" id="CHEBI:29105"/>
    </ligand>
</feature>
<comment type="similarity">
    <text evidence="5">Belongs to the queuine tRNA-ribosyltransferase family. QTRT2 subfamily.</text>
</comment>
<accession>A0A4V3S658</accession>
<proteinExistence type="inferred from homology"/>
<organism evidence="7 8">
    <name type="scientific">Temnothorax longispinosus</name>
    <dbReference type="NCBI Taxonomy" id="300112"/>
    <lineage>
        <taxon>Eukaryota</taxon>
        <taxon>Metazoa</taxon>
        <taxon>Ecdysozoa</taxon>
        <taxon>Arthropoda</taxon>
        <taxon>Hexapoda</taxon>
        <taxon>Insecta</taxon>
        <taxon>Pterygota</taxon>
        <taxon>Neoptera</taxon>
        <taxon>Endopterygota</taxon>
        <taxon>Hymenoptera</taxon>
        <taxon>Apocrita</taxon>
        <taxon>Aculeata</taxon>
        <taxon>Formicoidea</taxon>
        <taxon>Formicidae</taxon>
        <taxon>Myrmicinae</taxon>
        <taxon>Temnothorax</taxon>
    </lineage>
</organism>
<comment type="caution">
    <text evidence="7">The sequence shown here is derived from an EMBL/GenBank/DDBJ whole genome shotgun (WGS) entry which is preliminary data.</text>
</comment>
<comment type="subcellular location">
    <subcellularLocation>
        <location evidence="5">Cytoplasm</location>
    </subcellularLocation>
</comment>
<feature type="domain" description="tRNA-guanine(15) transglycosylase-like" evidence="6">
    <location>
        <begin position="12"/>
        <end position="388"/>
    </location>
</feature>
<dbReference type="AlphaFoldDB" id="A0A4V3S658"/>
<dbReference type="HAMAP" id="MF_03043">
    <property type="entry name" value="QTRT2"/>
    <property type="match status" value="1"/>
</dbReference>
<dbReference type="PANTHER" id="PTHR46064">
    <property type="entry name" value="QUEUINE TRNA-RIBOSYLTRANSFERASE ACCESSORY SUBUNIT 2"/>
    <property type="match status" value="1"/>
</dbReference>
<dbReference type="Pfam" id="PF01702">
    <property type="entry name" value="TGT"/>
    <property type="match status" value="1"/>
</dbReference>
<dbReference type="PANTHER" id="PTHR46064:SF1">
    <property type="entry name" value="QUEUINE TRNA-RIBOSYLTRANSFERASE ACCESSORY SUBUNIT 2"/>
    <property type="match status" value="1"/>
</dbReference>
<comment type="subunit">
    <text evidence="5">Heterodimer of a catalytic subunit and an accessory subunit.</text>
</comment>
<dbReference type="GO" id="GO:0008479">
    <property type="term" value="F:tRNA-guanosine(34) queuine transglycosylase activity"/>
    <property type="evidence" value="ECO:0007669"/>
    <property type="project" value="UniProtKB-UniRule"/>
</dbReference>
<comment type="cofactor">
    <cofactor evidence="5">
        <name>Zn(2+)</name>
        <dbReference type="ChEBI" id="CHEBI:29105"/>
    </cofactor>
    <text evidence="5">Binds 1 zinc ion per subunit.</text>
</comment>
<dbReference type="InterPro" id="IPR002616">
    <property type="entry name" value="tRNA_ribo_trans-like"/>
</dbReference>
<gene>
    <name evidence="7" type="ORF">DBV15_01082</name>
</gene>
<comment type="function">
    <text evidence="5">Non-catalytic subunit of the queuine tRNA-ribosyltransferase (TGT) that catalyzes the base-exchange of a guanine (G) residue with queuine (Q) at position 34 (anticodon wobble position) in tRNAs with GU(N) anticodons (tRNA-Asp, -Asn, -His and -Tyr), resulting in the hypermodified nucleoside queuosine (7-(((4,5-cis-dihydroxy-2-cyclopenten-1-yl)amino)methyl)-7-deazaguanosine).</text>
</comment>
<keyword evidence="2 5" id="KW-0819">tRNA processing</keyword>
<evidence type="ECO:0000313" key="8">
    <source>
        <dbReference type="Proteomes" id="UP000310200"/>
    </source>
</evidence>
<evidence type="ECO:0000256" key="1">
    <source>
        <dbReference type="ARBA" id="ARBA00022490"/>
    </source>
</evidence>
<evidence type="ECO:0000256" key="4">
    <source>
        <dbReference type="ARBA" id="ARBA00022833"/>
    </source>
</evidence>
<dbReference type="SUPFAM" id="SSF51713">
    <property type="entry name" value="tRNA-guanine transglycosylase"/>
    <property type="match status" value="1"/>
</dbReference>
<evidence type="ECO:0000256" key="3">
    <source>
        <dbReference type="ARBA" id="ARBA00022723"/>
    </source>
</evidence>
<dbReference type="EMBL" id="QBLH01003951">
    <property type="protein sequence ID" value="TGZ32174.1"/>
    <property type="molecule type" value="Genomic_DNA"/>
</dbReference>
<keyword evidence="1 5" id="KW-0963">Cytoplasm</keyword>
<keyword evidence="4 5" id="KW-0862">Zinc</keyword>